<sequence length="227" mass="24955">MRRINIYRDGLVTIPLRGRNARLVSMRKRAASASAAAKSVAKGKSTGHDAFFTSPDPSSKPYHFDLPSFPTATAASSSLNTTPASYLRHPPSPPPSAKDKTTTLATISDLKALASSRIDSLKRHLDLCRSDILRDFDASNTRLSKRFKIQTKACLQLTEEAEKDYKKIADRISEHTEIIKASYAEVISEAHSTASRVCKVSIPELIQSTEKAIEGLRSRYKIPATPI</sequence>
<reference evidence="2" key="1">
    <citation type="submission" date="2021-03" db="EMBL/GenBank/DDBJ databases">
        <authorList>
            <consortium name="Genoscope - CEA"/>
            <person name="William W."/>
        </authorList>
    </citation>
    <scope>NUCLEOTIDE SEQUENCE</scope>
    <source>
        <strain evidence="2">Doubled-haploid Pahang</strain>
    </source>
</reference>
<dbReference type="EnsemblPlants" id="Ma06_t02910.1">
    <property type="protein sequence ID" value="Ma06_p02910.1"/>
    <property type="gene ID" value="Ma06_g02910"/>
</dbReference>
<name>A0A804JBZ8_MUSAM</name>
<dbReference type="PANTHER" id="PTHR37371:SF1">
    <property type="entry name" value="KINESIN-LIKE PROTEIN"/>
    <property type="match status" value="1"/>
</dbReference>
<evidence type="ECO:0000256" key="1">
    <source>
        <dbReference type="SAM" id="MobiDB-lite"/>
    </source>
</evidence>
<proteinExistence type="predicted"/>
<reference evidence="3" key="2">
    <citation type="submission" date="2021-05" db="UniProtKB">
        <authorList>
            <consortium name="EnsemblPlants"/>
        </authorList>
    </citation>
    <scope>IDENTIFICATION</scope>
    <source>
        <strain evidence="3">subsp. malaccensis</strain>
    </source>
</reference>
<dbReference type="Gramene" id="Ma06_t02910.1">
    <property type="protein sequence ID" value="Ma06_p02910.1"/>
    <property type="gene ID" value="Ma06_g02910"/>
</dbReference>
<gene>
    <name evidence="2" type="ORF">GSMUA_149130.1</name>
</gene>
<organism evidence="3 4">
    <name type="scientific">Musa acuminata subsp. malaccensis</name>
    <name type="common">Wild banana</name>
    <name type="synonym">Musa malaccensis</name>
    <dbReference type="NCBI Taxonomy" id="214687"/>
    <lineage>
        <taxon>Eukaryota</taxon>
        <taxon>Viridiplantae</taxon>
        <taxon>Streptophyta</taxon>
        <taxon>Embryophyta</taxon>
        <taxon>Tracheophyta</taxon>
        <taxon>Spermatophyta</taxon>
        <taxon>Magnoliopsida</taxon>
        <taxon>Liliopsida</taxon>
        <taxon>Zingiberales</taxon>
        <taxon>Musaceae</taxon>
        <taxon>Musa</taxon>
    </lineage>
</organism>
<keyword evidence="4" id="KW-1185">Reference proteome</keyword>
<dbReference type="PANTHER" id="PTHR37371">
    <property type="entry name" value="OS08G0180400 PROTEIN"/>
    <property type="match status" value="1"/>
</dbReference>
<feature type="region of interest" description="Disordered" evidence="1">
    <location>
        <begin position="75"/>
        <end position="101"/>
    </location>
</feature>
<protein>
    <submittedName>
        <fullName evidence="2">(wild Malaysian banana) hypothetical protein</fullName>
    </submittedName>
</protein>
<evidence type="ECO:0000313" key="4">
    <source>
        <dbReference type="Proteomes" id="UP000012960"/>
    </source>
</evidence>
<evidence type="ECO:0000313" key="2">
    <source>
        <dbReference type="EMBL" id="CAG1845118.1"/>
    </source>
</evidence>
<evidence type="ECO:0000313" key="3">
    <source>
        <dbReference type="EnsemblPlants" id="Ma06_p02910.1"/>
    </source>
</evidence>
<dbReference type="FunCoup" id="A0A804JBZ8">
    <property type="interactions" value="102"/>
</dbReference>
<dbReference type="AlphaFoldDB" id="A0A804JBZ8"/>
<accession>A0A804JBZ8</accession>
<dbReference type="EMBL" id="HG996471">
    <property type="protein sequence ID" value="CAG1845118.1"/>
    <property type="molecule type" value="Genomic_DNA"/>
</dbReference>
<feature type="compositionally biased region" description="Low complexity" evidence="1">
    <location>
        <begin position="75"/>
        <end position="85"/>
    </location>
</feature>
<dbReference type="Proteomes" id="UP000012960">
    <property type="component" value="Unplaced"/>
</dbReference>
<dbReference type="InParanoid" id="A0A804JBZ8"/>
<dbReference type="OMA" id="MRRINIY"/>